<feature type="repeat" description="WD" evidence="3">
    <location>
        <begin position="1021"/>
        <end position="1062"/>
    </location>
</feature>
<dbReference type="InterPro" id="IPR056125">
    <property type="entry name" value="DUF7708"/>
</dbReference>
<dbReference type="InterPro" id="IPR020472">
    <property type="entry name" value="WD40_PAC1"/>
</dbReference>
<dbReference type="SMART" id="SM00320">
    <property type="entry name" value="WD40"/>
    <property type="match status" value="7"/>
</dbReference>
<comment type="caution">
    <text evidence="5">The sequence shown here is derived from an EMBL/GenBank/DDBJ whole genome shotgun (WGS) entry which is preliminary data.</text>
</comment>
<dbReference type="Gene3D" id="2.130.10.10">
    <property type="entry name" value="YVTN repeat-like/Quinoprotein amine dehydrogenase"/>
    <property type="match status" value="1"/>
</dbReference>
<dbReference type="InterPro" id="IPR007111">
    <property type="entry name" value="NACHT_NTPase"/>
</dbReference>
<keyword evidence="2" id="KW-0677">Repeat</keyword>
<keyword evidence="1 3" id="KW-0853">WD repeat</keyword>
<feature type="repeat" description="WD" evidence="3">
    <location>
        <begin position="985"/>
        <end position="1011"/>
    </location>
</feature>
<evidence type="ECO:0000259" key="4">
    <source>
        <dbReference type="PROSITE" id="PS50837"/>
    </source>
</evidence>
<dbReference type="SMART" id="SM00355">
    <property type="entry name" value="ZnF_C2H2"/>
    <property type="match status" value="2"/>
</dbReference>
<dbReference type="SUPFAM" id="SSF52540">
    <property type="entry name" value="P-loop containing nucleoside triphosphate hydrolases"/>
    <property type="match status" value="1"/>
</dbReference>
<dbReference type="PRINTS" id="PR00320">
    <property type="entry name" value="GPROTEINBRPT"/>
</dbReference>
<keyword evidence="6" id="KW-1185">Reference proteome</keyword>
<accession>A0A395RR69</accession>
<dbReference type="InterPro" id="IPR013087">
    <property type="entry name" value="Znf_C2H2_type"/>
</dbReference>
<feature type="domain" description="NACHT" evidence="4">
    <location>
        <begin position="272"/>
        <end position="409"/>
    </location>
</feature>
<dbReference type="Proteomes" id="UP000266152">
    <property type="component" value="Unassembled WGS sequence"/>
</dbReference>
<organism evidence="5 6">
    <name type="scientific">Fusarium sporotrichioides</name>
    <dbReference type="NCBI Taxonomy" id="5514"/>
    <lineage>
        <taxon>Eukaryota</taxon>
        <taxon>Fungi</taxon>
        <taxon>Dikarya</taxon>
        <taxon>Ascomycota</taxon>
        <taxon>Pezizomycotina</taxon>
        <taxon>Sordariomycetes</taxon>
        <taxon>Hypocreomycetidae</taxon>
        <taxon>Hypocreales</taxon>
        <taxon>Nectriaceae</taxon>
        <taxon>Fusarium</taxon>
    </lineage>
</organism>
<evidence type="ECO:0000313" key="6">
    <source>
        <dbReference type="Proteomes" id="UP000266152"/>
    </source>
</evidence>
<dbReference type="InterPro" id="IPR036322">
    <property type="entry name" value="WD40_repeat_dom_sf"/>
</dbReference>
<feature type="repeat" description="WD" evidence="3">
    <location>
        <begin position="1063"/>
        <end position="1099"/>
    </location>
</feature>
<sequence>MAQRTLQIACDRFRNEILPEDARLIEATTNLDDVKLAIGQVERQLAARQLLRDMDRITPFVDAIGRYSKALEVAANGTPYLPWLWAPIKLVLLAVQDHTHALDKILSAYGQIGLQMPRFSRFAEAFPNDRSFQHLLGFLFEDVLEFHRRAYAMIRKSGWKMLFRSAWGGFENRFGSLLESIARVSVQIDREAIAIDIIQAVDQRKRDADAAAERETQWHTQQLCIILNWLEASDTDQETKFEILRDRCHEGTLGWVTNSPKLRSWLRGHGKPVLWLHGKPGSGKSVLAAKLISFLSADTARKVAFFFCDFNTPVHAASTGAFRALTAQILRLSPDTAPFVYEEYIAHGKKPTNDTLTKLLPRLISNIKDLRLLVDGLDEIPTSEHRKLITDLLRVVKEAPGCKILLISQDIPSISVHLSKHTRLSMAEEGDNTEKDLAVVVSGFLRDLDSQHDGALGKTVLDGLQSDILKKAKGMFLWVHLVLDILVNAACLEDLHLQINSLPATLAEAFLEEYESPIINRLESQASIAYACVCQLIQGLDLLVPTSTSLPPVEIALGLLSLWPYSIEHWVEHLLDCFEVEHDVMPASVLTLIQRVSILCQRLMNSEIREPQTGNACPANTAKDQRFMNLMKKLDPSVSNLIGELCSINSWTNDDQSPLARPMQVYQSAIESLMQEISIDGISTETMLAFKELYGPIAFSCNIRGCQHAISGFPSKKKLEDHQALHFRELRCDEKDCHYNDIGFQSQRSLREHRKRHHGTDRSDQLPKRLRRVSNALPEVGHQYLSDENDWDYITNPHVPRMLAVVPHHFIPAAFAVRCTNFSPDGKRIAVCGNKTASIFDVHTGLVLREFPHSTEEASMHVLSVCFSPDGNYLATGSVDGLVRTWDIGSGVHKVLSSHRQAIYAVCYVPDGKTLVSTCDEDEEVKFWNTQTGSAIFSLDLRDSPMCVSVSPDCKYVAVGCFDNNCYIFHMESKSLLTVLRDHGVYAVAFSPDNRHIATAGLDKTIKIWRLGHSPEPIRTLEGHEDFATSVTFTANSRWVISGSMDRTTRIWDMQTGEYQVILKGHKNPVIYVAVSPDGNYIATAGGDKKTIIWSCREI</sequence>
<dbReference type="InterPro" id="IPR019775">
    <property type="entry name" value="WD40_repeat_CS"/>
</dbReference>
<evidence type="ECO:0000313" key="5">
    <source>
        <dbReference type="EMBL" id="RGP62626.1"/>
    </source>
</evidence>
<dbReference type="PROSITE" id="PS50082">
    <property type="entry name" value="WD_REPEATS_2"/>
    <property type="match status" value="5"/>
</dbReference>
<dbReference type="STRING" id="5514.A0A395RR69"/>
<dbReference type="PROSITE" id="PS50837">
    <property type="entry name" value="NACHT"/>
    <property type="match status" value="1"/>
</dbReference>
<dbReference type="PROSITE" id="PS00678">
    <property type="entry name" value="WD_REPEATS_1"/>
    <property type="match status" value="3"/>
</dbReference>
<dbReference type="SUPFAM" id="SSF50978">
    <property type="entry name" value="WD40 repeat-like"/>
    <property type="match status" value="1"/>
</dbReference>
<dbReference type="Gene3D" id="3.40.50.300">
    <property type="entry name" value="P-loop containing nucleotide triphosphate hydrolases"/>
    <property type="match status" value="1"/>
</dbReference>
<reference evidence="5 6" key="1">
    <citation type="journal article" date="2018" name="PLoS Pathog.">
        <title>Evolution of structural diversity of trichothecenes, a family of toxins produced by plant pathogenic and entomopathogenic fungi.</title>
        <authorList>
            <person name="Proctor R.H."/>
            <person name="McCormick S.P."/>
            <person name="Kim H.S."/>
            <person name="Cardoza R.E."/>
            <person name="Stanley A.M."/>
            <person name="Lindo L."/>
            <person name="Kelly A."/>
            <person name="Brown D.W."/>
            <person name="Lee T."/>
            <person name="Vaughan M.M."/>
            <person name="Alexander N.J."/>
            <person name="Busman M."/>
            <person name="Gutierrez S."/>
        </authorList>
    </citation>
    <scope>NUCLEOTIDE SEQUENCE [LARGE SCALE GENOMIC DNA]</scope>
    <source>
        <strain evidence="5 6">NRRL 3299</strain>
    </source>
</reference>
<dbReference type="PROSITE" id="PS50294">
    <property type="entry name" value="WD_REPEATS_REGION"/>
    <property type="match status" value="5"/>
</dbReference>
<dbReference type="InterPro" id="IPR015943">
    <property type="entry name" value="WD40/YVTN_repeat-like_dom_sf"/>
</dbReference>
<name>A0A395RR69_FUSSP</name>
<gene>
    <name evidence="5" type="ORF">FSPOR_9205</name>
</gene>
<dbReference type="PANTHER" id="PTHR19879:SF9">
    <property type="entry name" value="TRANSCRIPTION INITIATION FACTOR TFIID SUBUNIT 5"/>
    <property type="match status" value="1"/>
</dbReference>
<protein>
    <submittedName>
        <fullName evidence="5">Nacht domain-containing protein</fullName>
    </submittedName>
</protein>
<evidence type="ECO:0000256" key="1">
    <source>
        <dbReference type="ARBA" id="ARBA00022574"/>
    </source>
</evidence>
<dbReference type="InterPro" id="IPR027417">
    <property type="entry name" value="P-loop_NTPase"/>
</dbReference>
<dbReference type="Pfam" id="PF24809">
    <property type="entry name" value="DUF7708"/>
    <property type="match status" value="1"/>
</dbReference>
<dbReference type="EMBL" id="PXOF01000144">
    <property type="protein sequence ID" value="RGP62626.1"/>
    <property type="molecule type" value="Genomic_DNA"/>
</dbReference>
<proteinExistence type="predicted"/>
<dbReference type="PANTHER" id="PTHR19879">
    <property type="entry name" value="TRANSCRIPTION INITIATION FACTOR TFIID"/>
    <property type="match status" value="1"/>
</dbReference>
<dbReference type="Pfam" id="PF24883">
    <property type="entry name" value="NPHP3_N"/>
    <property type="match status" value="1"/>
</dbReference>
<evidence type="ECO:0000256" key="2">
    <source>
        <dbReference type="ARBA" id="ARBA00022737"/>
    </source>
</evidence>
<dbReference type="InterPro" id="IPR056884">
    <property type="entry name" value="NPHP3-like_N"/>
</dbReference>
<feature type="repeat" description="WD" evidence="3">
    <location>
        <begin position="896"/>
        <end position="938"/>
    </location>
</feature>
<dbReference type="AlphaFoldDB" id="A0A395RR69"/>
<dbReference type="Pfam" id="PF00400">
    <property type="entry name" value="WD40"/>
    <property type="match status" value="7"/>
</dbReference>
<dbReference type="InterPro" id="IPR001680">
    <property type="entry name" value="WD40_rpt"/>
</dbReference>
<feature type="repeat" description="WD" evidence="3">
    <location>
        <begin position="855"/>
        <end position="888"/>
    </location>
</feature>
<dbReference type="CDD" id="cd00200">
    <property type="entry name" value="WD40"/>
    <property type="match status" value="1"/>
</dbReference>
<evidence type="ECO:0000256" key="3">
    <source>
        <dbReference type="PROSITE-ProRule" id="PRU00221"/>
    </source>
</evidence>